<accession>A0A1G8YZU9</accession>
<protein>
    <recommendedName>
        <fullName evidence="11">Imidazole glycerol phosphate synthase subunit HisF</fullName>
        <ecNumber evidence="11">4.3.2.10</ecNumber>
    </recommendedName>
    <alternativeName>
        <fullName evidence="11">IGP synthase cyclase subunit</fullName>
    </alternativeName>
    <alternativeName>
        <fullName evidence="11">IGP synthase subunit HisF</fullName>
    </alternativeName>
    <alternativeName>
        <fullName evidence="11">ImGP synthase subunit HisF</fullName>
        <shortName evidence="11">IGPS subunit HisF</shortName>
    </alternativeName>
</protein>
<evidence type="ECO:0000256" key="13">
    <source>
        <dbReference type="SAM" id="MobiDB-lite"/>
    </source>
</evidence>
<dbReference type="InterPro" id="IPR011060">
    <property type="entry name" value="RibuloseP-bd_barrel"/>
</dbReference>
<dbReference type="CDD" id="cd04731">
    <property type="entry name" value="HisF"/>
    <property type="match status" value="1"/>
</dbReference>
<dbReference type="InterPro" id="IPR004651">
    <property type="entry name" value="HisF"/>
</dbReference>
<evidence type="ECO:0000256" key="3">
    <source>
        <dbReference type="ARBA" id="ARBA00009667"/>
    </source>
</evidence>
<evidence type="ECO:0000256" key="10">
    <source>
        <dbReference type="ARBA" id="ARBA00047838"/>
    </source>
</evidence>
<evidence type="ECO:0000256" key="7">
    <source>
        <dbReference type="ARBA" id="ARBA00023102"/>
    </source>
</evidence>
<keyword evidence="6 11" id="KW-0028">Amino-acid biosynthesis</keyword>
<evidence type="ECO:0000256" key="6">
    <source>
        <dbReference type="ARBA" id="ARBA00022605"/>
    </source>
</evidence>
<dbReference type="InterPro" id="IPR013785">
    <property type="entry name" value="Aldolase_TIM"/>
</dbReference>
<dbReference type="UniPathway" id="UPA00031">
    <property type="reaction ID" value="UER00010"/>
</dbReference>
<reference evidence="15" key="1">
    <citation type="submission" date="2016-10" db="EMBL/GenBank/DDBJ databases">
        <authorList>
            <person name="Varghese N."/>
            <person name="Submissions S."/>
        </authorList>
    </citation>
    <scope>NUCLEOTIDE SEQUENCE [LARGE SCALE GENOMIC DNA]</scope>
    <source>
        <strain evidence="15">DSM 45460</strain>
    </source>
</reference>
<gene>
    <name evidence="11" type="primary">hisF</name>
    <name evidence="14" type="ORF">SAMN04487820_104153</name>
</gene>
<organism evidence="14 15">
    <name type="scientific">Actinopolyspora mzabensis</name>
    <dbReference type="NCBI Taxonomy" id="995066"/>
    <lineage>
        <taxon>Bacteria</taxon>
        <taxon>Bacillati</taxon>
        <taxon>Actinomycetota</taxon>
        <taxon>Actinomycetes</taxon>
        <taxon>Actinopolysporales</taxon>
        <taxon>Actinopolysporaceae</taxon>
        <taxon>Actinopolyspora</taxon>
    </lineage>
</organism>
<dbReference type="Gene3D" id="3.20.20.70">
    <property type="entry name" value="Aldolase class I"/>
    <property type="match status" value="1"/>
</dbReference>
<evidence type="ECO:0000256" key="12">
    <source>
        <dbReference type="RuleBase" id="RU003657"/>
    </source>
</evidence>
<keyword evidence="15" id="KW-1185">Reference proteome</keyword>
<dbReference type="HAMAP" id="MF_01013">
    <property type="entry name" value="HisF"/>
    <property type="match status" value="1"/>
</dbReference>
<dbReference type="AlphaFoldDB" id="A0A1G8YZU9"/>
<evidence type="ECO:0000313" key="14">
    <source>
        <dbReference type="EMBL" id="SDK08303.1"/>
    </source>
</evidence>
<feature type="active site" evidence="11">
    <location>
        <position position="56"/>
    </location>
</feature>
<evidence type="ECO:0000256" key="11">
    <source>
        <dbReference type="HAMAP-Rule" id="MF_01013"/>
    </source>
</evidence>
<dbReference type="InterPro" id="IPR050064">
    <property type="entry name" value="IGPS_HisA/HisF"/>
</dbReference>
<comment type="pathway">
    <text evidence="2 11">Amino-acid biosynthesis; L-histidine biosynthesis; L-histidine from 5-phospho-alpha-D-ribose 1-diphosphate: step 5/9.</text>
</comment>
<dbReference type="EC" id="4.3.2.10" evidence="11"/>
<evidence type="ECO:0000256" key="1">
    <source>
        <dbReference type="ARBA" id="ARBA00004496"/>
    </source>
</evidence>
<dbReference type="PANTHER" id="PTHR21235:SF2">
    <property type="entry name" value="IMIDAZOLE GLYCEROL PHOSPHATE SYNTHASE HISHF"/>
    <property type="match status" value="1"/>
</dbReference>
<dbReference type="FunFam" id="3.20.20.70:FF:000006">
    <property type="entry name" value="Imidazole glycerol phosphate synthase subunit HisF"/>
    <property type="match status" value="1"/>
</dbReference>
<comment type="catalytic activity">
    <reaction evidence="10 11">
        <text>5-[(5-phospho-1-deoxy-D-ribulos-1-ylimino)methylamino]-1-(5-phospho-beta-D-ribosyl)imidazole-4-carboxamide + L-glutamine = D-erythro-1-(imidazol-4-yl)glycerol 3-phosphate + 5-amino-1-(5-phospho-beta-D-ribosyl)imidazole-4-carboxamide + L-glutamate + H(+)</text>
        <dbReference type="Rhea" id="RHEA:24793"/>
        <dbReference type="ChEBI" id="CHEBI:15378"/>
        <dbReference type="ChEBI" id="CHEBI:29985"/>
        <dbReference type="ChEBI" id="CHEBI:58278"/>
        <dbReference type="ChEBI" id="CHEBI:58359"/>
        <dbReference type="ChEBI" id="CHEBI:58475"/>
        <dbReference type="ChEBI" id="CHEBI:58525"/>
        <dbReference type="EC" id="4.3.2.10"/>
    </reaction>
</comment>
<dbReference type="SUPFAM" id="SSF51366">
    <property type="entry name" value="Ribulose-phoshate binding barrel"/>
    <property type="match status" value="1"/>
</dbReference>
<comment type="subcellular location">
    <subcellularLocation>
        <location evidence="1 11">Cytoplasm</location>
    </subcellularLocation>
</comment>
<evidence type="ECO:0000256" key="4">
    <source>
        <dbReference type="ARBA" id="ARBA00011152"/>
    </source>
</evidence>
<dbReference type="GO" id="GO:0005737">
    <property type="term" value="C:cytoplasm"/>
    <property type="evidence" value="ECO:0007669"/>
    <property type="project" value="UniProtKB-SubCell"/>
</dbReference>
<feature type="active site" evidence="11">
    <location>
        <position position="175"/>
    </location>
</feature>
<dbReference type="Proteomes" id="UP000199213">
    <property type="component" value="Unassembled WGS sequence"/>
</dbReference>
<comment type="similarity">
    <text evidence="3 11 12">Belongs to the HisA/HisF family.</text>
</comment>
<dbReference type="InterPro" id="IPR006062">
    <property type="entry name" value="His_biosynth"/>
</dbReference>
<dbReference type="Pfam" id="PF00977">
    <property type="entry name" value="His_biosynth"/>
    <property type="match status" value="1"/>
</dbReference>
<keyword evidence="8 11" id="KW-0456">Lyase</keyword>
<evidence type="ECO:0000256" key="8">
    <source>
        <dbReference type="ARBA" id="ARBA00023239"/>
    </source>
</evidence>
<feature type="region of interest" description="Disordered" evidence="13">
    <location>
        <begin position="1"/>
        <end position="38"/>
    </location>
</feature>
<keyword evidence="7 11" id="KW-0368">Histidine biosynthesis</keyword>
<dbReference type="PANTHER" id="PTHR21235">
    <property type="entry name" value="IMIDAZOLE GLYCEROL PHOSPHATE SYNTHASE SUBUNIT HISF/H IGP SYNTHASE SUBUNIT HISF/H"/>
    <property type="match status" value="1"/>
</dbReference>
<dbReference type="GO" id="GO:0016829">
    <property type="term" value="F:lyase activity"/>
    <property type="evidence" value="ECO:0007669"/>
    <property type="project" value="UniProtKB-KW"/>
</dbReference>
<dbReference type="GO" id="GO:0000107">
    <property type="term" value="F:imidazoleglycerol-phosphate synthase activity"/>
    <property type="evidence" value="ECO:0007669"/>
    <property type="project" value="UniProtKB-UniRule"/>
</dbReference>
<comment type="function">
    <text evidence="9 11">IGPS catalyzes the conversion of PRFAR and glutamine to IGP, AICAR and glutamate. The HisF subunit catalyzes the cyclization activity that produces IGP and AICAR from PRFAR using the ammonia provided by the HisH subunit.</text>
</comment>
<dbReference type="GO" id="GO:0000105">
    <property type="term" value="P:L-histidine biosynthetic process"/>
    <property type="evidence" value="ECO:0007669"/>
    <property type="project" value="UniProtKB-UniRule"/>
</dbReference>
<comment type="subunit">
    <text evidence="4 11">Heterodimer of HisH and HisF.</text>
</comment>
<dbReference type="EMBL" id="FNFM01000004">
    <property type="protein sequence ID" value="SDK08303.1"/>
    <property type="molecule type" value="Genomic_DNA"/>
</dbReference>
<keyword evidence="5 11" id="KW-0963">Cytoplasm</keyword>
<evidence type="ECO:0000313" key="15">
    <source>
        <dbReference type="Proteomes" id="UP000199213"/>
    </source>
</evidence>
<sequence>MSTGAASSREIAAPCGLRGPPRPITEADHRSRRTAPSADTYAGGMAVAVRVIPCLDVDEGRVVKGVNFTGLVDAGDPVELARRYDGEWADELTFLDVTASSADRETTYDVVRGTADQVFIPLTVGGGVRGPEDMDRLLRAGADKVSLNTAAIADPELLRTASRRFGAQCVVLSVDARRVPSGGTATASGFEVTTHGGRRGTGICAVEWAVRAERLGVGEILLNSMDADGTKAGFDLEMIRAVRAAVRVPLIASGGAGEVGHFAPAVHAGADAVLAASVFHFGELTIGQVKNAMRAEGITVR</sequence>
<proteinExistence type="inferred from homology"/>
<evidence type="ECO:0000256" key="2">
    <source>
        <dbReference type="ARBA" id="ARBA00005091"/>
    </source>
</evidence>
<dbReference type="NCBIfam" id="TIGR00735">
    <property type="entry name" value="hisF"/>
    <property type="match status" value="1"/>
</dbReference>
<name>A0A1G8YZU9_ACTMZ</name>
<evidence type="ECO:0000256" key="9">
    <source>
        <dbReference type="ARBA" id="ARBA00025475"/>
    </source>
</evidence>
<evidence type="ECO:0000256" key="5">
    <source>
        <dbReference type="ARBA" id="ARBA00022490"/>
    </source>
</evidence>